<dbReference type="InterPro" id="IPR011010">
    <property type="entry name" value="DNA_brk_join_enz"/>
</dbReference>
<keyword evidence="1" id="KW-0229">DNA integration</keyword>
<name>A0A723QPH9_SALER</name>
<evidence type="ECO:0000313" key="5">
    <source>
        <dbReference type="EMBL" id="HAD9781611.1"/>
    </source>
</evidence>
<evidence type="ECO:0000256" key="3">
    <source>
        <dbReference type="PROSITE-ProRule" id="PRU01248"/>
    </source>
</evidence>
<reference evidence="5" key="2">
    <citation type="submission" date="2019-01" db="EMBL/GenBank/DDBJ databases">
        <authorList>
            <consortium name="NCBI Pathogen Detection Project"/>
        </authorList>
    </citation>
    <scope>NUCLEOTIDE SEQUENCE</scope>
    <source>
        <strain evidence="5">FP18482</strain>
    </source>
</reference>
<dbReference type="InterPro" id="IPR010998">
    <property type="entry name" value="Integrase_recombinase_N"/>
</dbReference>
<evidence type="ECO:0000256" key="1">
    <source>
        <dbReference type="ARBA" id="ARBA00022908"/>
    </source>
</evidence>
<sequence length="76" mass="8821">MSAWIDRYEVLLQRRNLSVNTYKIRSNQLATVREKMGEIILAEVTTRHIAKFLESWITEGKNTMAGAMRSVLSDMF</sequence>
<dbReference type="GO" id="GO:0003677">
    <property type="term" value="F:DNA binding"/>
    <property type="evidence" value="ECO:0007669"/>
    <property type="project" value="UniProtKB-UniRule"/>
</dbReference>
<keyword evidence="2 3" id="KW-0238">DNA-binding</keyword>
<comment type="caution">
    <text evidence="5">The sequence shown here is derived from an EMBL/GenBank/DDBJ whole genome shotgun (WGS) entry which is preliminary data.</text>
</comment>
<protein>
    <submittedName>
        <fullName evidence="5">Integrase</fullName>
    </submittedName>
</protein>
<dbReference type="Gene3D" id="1.10.150.130">
    <property type="match status" value="1"/>
</dbReference>
<feature type="domain" description="Core-binding (CB)" evidence="4">
    <location>
        <begin position="1"/>
        <end position="76"/>
    </location>
</feature>
<dbReference type="InterPro" id="IPR044068">
    <property type="entry name" value="CB"/>
</dbReference>
<dbReference type="SUPFAM" id="SSF56349">
    <property type="entry name" value="DNA breaking-rejoining enzymes"/>
    <property type="match status" value="1"/>
</dbReference>
<proteinExistence type="predicted"/>
<dbReference type="GO" id="GO:0015074">
    <property type="term" value="P:DNA integration"/>
    <property type="evidence" value="ECO:0007669"/>
    <property type="project" value="UniProtKB-KW"/>
</dbReference>
<evidence type="ECO:0000259" key="4">
    <source>
        <dbReference type="PROSITE" id="PS51900"/>
    </source>
</evidence>
<dbReference type="AlphaFoldDB" id="A0A723QPH9"/>
<gene>
    <name evidence="5" type="ORF">G1539_18220</name>
</gene>
<organism evidence="5">
    <name type="scientific">Salmonella enterica</name>
    <name type="common">Salmonella choleraesuis</name>
    <dbReference type="NCBI Taxonomy" id="28901"/>
    <lineage>
        <taxon>Bacteria</taxon>
        <taxon>Pseudomonadati</taxon>
        <taxon>Pseudomonadota</taxon>
        <taxon>Gammaproteobacteria</taxon>
        <taxon>Enterobacterales</taxon>
        <taxon>Enterobacteriaceae</taxon>
        <taxon>Salmonella</taxon>
    </lineage>
</organism>
<feature type="non-terminal residue" evidence="5">
    <location>
        <position position="76"/>
    </location>
</feature>
<dbReference type="PROSITE" id="PS51900">
    <property type="entry name" value="CB"/>
    <property type="match status" value="1"/>
</dbReference>
<evidence type="ECO:0000256" key="2">
    <source>
        <dbReference type="ARBA" id="ARBA00023125"/>
    </source>
</evidence>
<reference evidence="5" key="1">
    <citation type="journal article" date="2018" name="Genome Biol.">
        <title>SKESA: strategic k-mer extension for scrupulous assemblies.</title>
        <authorList>
            <person name="Souvorov A."/>
            <person name="Agarwala R."/>
            <person name="Lipman D.J."/>
        </authorList>
    </citation>
    <scope>NUCLEOTIDE SEQUENCE</scope>
    <source>
        <strain evidence="5">FP18482</strain>
    </source>
</reference>
<dbReference type="EMBL" id="DAAQKZ010000014">
    <property type="protein sequence ID" value="HAD9781611.1"/>
    <property type="molecule type" value="Genomic_DNA"/>
</dbReference>
<accession>A0A723QPH9</accession>